<name>A0A1V0S9G0_9VIRU</name>
<reference evidence="1" key="1">
    <citation type="journal article" date="2017" name="Science">
        <title>Giant viruses with an expanded complement of translation system components.</title>
        <authorList>
            <person name="Schulz F."/>
            <person name="Yutin N."/>
            <person name="Ivanova N.N."/>
            <person name="Ortega D.R."/>
            <person name="Lee T.K."/>
            <person name="Vierheilig J."/>
            <person name="Daims H."/>
            <person name="Horn M."/>
            <person name="Wagner M."/>
            <person name="Jensen G.J."/>
            <person name="Kyrpides N.C."/>
            <person name="Koonin E.V."/>
            <person name="Woyke T."/>
        </authorList>
    </citation>
    <scope>NUCLEOTIDE SEQUENCE</scope>
    <source>
        <strain evidence="1">CTV1</strain>
    </source>
</reference>
<accession>A0A1V0S9G0</accession>
<organism evidence="1">
    <name type="scientific">Catovirus CTV1</name>
    <dbReference type="NCBI Taxonomy" id="1977631"/>
    <lineage>
        <taxon>Viruses</taxon>
        <taxon>Varidnaviria</taxon>
        <taxon>Bamfordvirae</taxon>
        <taxon>Nucleocytoviricota</taxon>
        <taxon>Megaviricetes</taxon>
        <taxon>Imitervirales</taxon>
        <taxon>Mimiviridae</taxon>
        <taxon>Klosneuvirinae</taxon>
        <taxon>Catovirus</taxon>
    </lineage>
</organism>
<evidence type="ECO:0000313" key="1">
    <source>
        <dbReference type="EMBL" id="ARF08288.1"/>
    </source>
</evidence>
<dbReference type="EMBL" id="KY684083">
    <property type="protein sequence ID" value="ARF08288.1"/>
    <property type="molecule type" value="Genomic_DNA"/>
</dbReference>
<proteinExistence type="predicted"/>
<dbReference type="InterPro" id="IPR025494">
    <property type="entry name" value="DUF4385"/>
</dbReference>
<gene>
    <name evidence="1" type="ORF">Catovirus_1_338</name>
</gene>
<dbReference type="Pfam" id="PF14328">
    <property type="entry name" value="DUF4385"/>
    <property type="match status" value="1"/>
</dbReference>
<sequence>MISKNIPIYVWIKQSRENYLWTVNLGLALIDEYKYRYDKTEHKTEKVLLCLKSDIPLSLKSIGLTPFLMTNKFDYYQFLSEDILLNCRFFYADVKCKNDKWKKREKPNWFVQMEKYLIKNKIKLRRSIKKQIYVNLKNKYNIEPKIILRICYDTLFQGKWQRKAKLMNRYDSNKKLFRQLNFSHLYIIYEISKKIENRDVFNMYLIMSFKYRKMYDKLKFPDRDINYEKNYLYYVYLTNYEGIFVIEPYSTNITKYMKYYTIDEAVNSSSKLNNLFDNYSKDEDLIGMDMIRKFVQYVMSQCQSYYNKNIKKIMGDVKTELLANRKMLDIYDVFENLLNKIKDDKKYVSWVISQNYMLSDPYKPENYILDNSLYKQFTSLQ</sequence>
<protein>
    <submittedName>
        <fullName evidence="1">Uncharacterized protein</fullName>
    </submittedName>
</protein>